<evidence type="ECO:0000256" key="1">
    <source>
        <dbReference type="SAM" id="Phobius"/>
    </source>
</evidence>
<keyword evidence="3" id="KW-0378">Hydrolase</keyword>
<keyword evidence="3" id="KW-0012">Acyltransferase</keyword>
<keyword evidence="1" id="KW-0472">Membrane</keyword>
<dbReference type="PANTHER" id="PTHR23028:SF131">
    <property type="entry name" value="BLR2367 PROTEIN"/>
    <property type="match status" value="1"/>
</dbReference>
<feature type="domain" description="Acyltransferase 3" evidence="2">
    <location>
        <begin position="16"/>
        <end position="372"/>
    </location>
</feature>
<feature type="transmembrane region" description="Helical" evidence="1">
    <location>
        <begin position="125"/>
        <end position="148"/>
    </location>
</feature>
<feature type="transmembrane region" description="Helical" evidence="1">
    <location>
        <begin position="201"/>
        <end position="223"/>
    </location>
</feature>
<dbReference type="Pfam" id="PF01757">
    <property type="entry name" value="Acyl_transf_3"/>
    <property type="match status" value="1"/>
</dbReference>
<dbReference type="InterPro" id="IPR050879">
    <property type="entry name" value="Acyltransferase_3"/>
</dbReference>
<proteinExistence type="predicted"/>
<evidence type="ECO:0000313" key="3">
    <source>
        <dbReference type="EMBL" id="SNB51994.1"/>
    </source>
</evidence>
<dbReference type="GO" id="GO:0016787">
    <property type="term" value="F:hydrolase activity"/>
    <property type="evidence" value="ECO:0007669"/>
    <property type="project" value="UniProtKB-KW"/>
</dbReference>
<dbReference type="OrthoDB" id="439502at2"/>
<organism evidence="3 4">
    <name type="scientific">Thermoflexus hugenholtzii JAD2</name>
    <dbReference type="NCBI Taxonomy" id="877466"/>
    <lineage>
        <taxon>Bacteria</taxon>
        <taxon>Bacillati</taxon>
        <taxon>Chloroflexota</taxon>
        <taxon>Thermoflexia</taxon>
        <taxon>Thermoflexales</taxon>
        <taxon>Thermoflexaceae</taxon>
        <taxon>Thermoflexus</taxon>
    </lineage>
</organism>
<gene>
    <name evidence="3" type="ORF">SAMN02746019_00022270</name>
</gene>
<feature type="transmembrane region" description="Helical" evidence="1">
    <location>
        <begin position="267"/>
        <end position="285"/>
    </location>
</feature>
<keyword evidence="4" id="KW-1185">Reference proteome</keyword>
<sequence>MSLAPTSTPGAPRLPWLPTMRGLAILMIVLYHITIAIYGTPWFAHPRSDWPDPAARIAQLQPIPQENPVAFLLANLFRYAGWLGYQGTGVFLVISGFGLTWALVSRSPAALLDRRAFYLRRFLRLFPLYWAGHLFFLVFNNLAGWRPFSPLDPRFALSLLGLRFLPGVFHFISPAWWFIVLIMQLYAVFPFLWEALKRWGAIRFGLGALALTLLSRAIGFFLLPVDPEMWSRGLLFTSRLGEFALGMILAWWAAGDPARVQGWLCSLRSRLALLLLYGCGIGLSFTRPGAVIAPLLVTPAVSGFLALAARDLLPRWPRVAWLFSQVGVFSYGVMVFHQPLLWVLIIWLWPFHMPLPIRMSLIGAATVFIVIFSAVMETGVNRLLGRWPFNRIFPPLGPYARMPVQNVPLSASRS</sequence>
<dbReference type="AlphaFoldDB" id="A0A212PYE8"/>
<feature type="transmembrane region" description="Helical" evidence="1">
    <location>
        <begin position="82"/>
        <end position="104"/>
    </location>
</feature>
<feature type="transmembrane region" description="Helical" evidence="1">
    <location>
        <begin position="235"/>
        <end position="255"/>
    </location>
</feature>
<protein>
    <submittedName>
        <fullName evidence="3">Peptidoglycan/LPS O-acetylase OafA/YrhL, contains acyltransferase and SGNH-hydrolase domains</fullName>
    </submittedName>
</protein>
<keyword evidence="1" id="KW-1133">Transmembrane helix</keyword>
<feature type="transmembrane region" description="Helical" evidence="1">
    <location>
        <begin position="23"/>
        <end position="44"/>
    </location>
</feature>
<dbReference type="Proteomes" id="UP000197025">
    <property type="component" value="Unassembled WGS sequence"/>
</dbReference>
<dbReference type="GO" id="GO:0016747">
    <property type="term" value="F:acyltransferase activity, transferring groups other than amino-acyl groups"/>
    <property type="evidence" value="ECO:0007669"/>
    <property type="project" value="InterPro"/>
</dbReference>
<feature type="transmembrane region" description="Helical" evidence="1">
    <location>
        <begin position="291"/>
        <end position="309"/>
    </location>
</feature>
<dbReference type="GO" id="GO:0000271">
    <property type="term" value="P:polysaccharide biosynthetic process"/>
    <property type="evidence" value="ECO:0007669"/>
    <property type="project" value="TreeGrafter"/>
</dbReference>
<keyword evidence="3" id="KW-0808">Transferase</keyword>
<dbReference type="PANTHER" id="PTHR23028">
    <property type="entry name" value="ACETYLTRANSFERASE"/>
    <property type="match status" value="1"/>
</dbReference>
<dbReference type="InParanoid" id="A0A212PYE8"/>
<evidence type="ECO:0000259" key="2">
    <source>
        <dbReference type="Pfam" id="PF01757"/>
    </source>
</evidence>
<reference evidence="4" key="1">
    <citation type="submission" date="2017-06" db="EMBL/GenBank/DDBJ databases">
        <authorList>
            <person name="Varghese N."/>
            <person name="Submissions S."/>
        </authorList>
    </citation>
    <scope>NUCLEOTIDE SEQUENCE [LARGE SCALE GENOMIC DNA]</scope>
    <source>
        <strain evidence="4">JAD2</strain>
    </source>
</reference>
<keyword evidence="1" id="KW-0812">Transmembrane</keyword>
<name>A0A212PYE8_9CHLR</name>
<dbReference type="RefSeq" id="WP_159461512.1">
    <property type="nucleotide sequence ID" value="NZ_FYEK01000003.1"/>
</dbReference>
<feature type="transmembrane region" description="Helical" evidence="1">
    <location>
        <begin position="168"/>
        <end position="189"/>
    </location>
</feature>
<accession>A0A212PYE8</accession>
<dbReference type="EMBL" id="FYEK01000003">
    <property type="protein sequence ID" value="SNB51994.1"/>
    <property type="molecule type" value="Genomic_DNA"/>
</dbReference>
<dbReference type="GO" id="GO:0016020">
    <property type="term" value="C:membrane"/>
    <property type="evidence" value="ECO:0007669"/>
    <property type="project" value="TreeGrafter"/>
</dbReference>
<dbReference type="InterPro" id="IPR002656">
    <property type="entry name" value="Acyl_transf_3_dom"/>
</dbReference>
<feature type="transmembrane region" description="Helical" evidence="1">
    <location>
        <begin position="321"/>
        <end position="349"/>
    </location>
</feature>
<feature type="transmembrane region" description="Helical" evidence="1">
    <location>
        <begin position="355"/>
        <end position="376"/>
    </location>
</feature>
<evidence type="ECO:0000313" key="4">
    <source>
        <dbReference type="Proteomes" id="UP000197025"/>
    </source>
</evidence>